<reference evidence="2 3" key="1">
    <citation type="submission" date="2018-01" db="EMBL/GenBank/DDBJ databases">
        <title>Genomic Encyclopedia of Archaeal and Bacterial Type Strains, Phase II (KMG-II): from individual species to whole genera.</title>
        <authorList>
            <person name="Goeker M."/>
        </authorList>
    </citation>
    <scope>NUCLEOTIDE SEQUENCE [LARGE SCALE GENOMIC DNA]</scope>
    <source>
        <strain evidence="2 3">DSM 17023</strain>
    </source>
</reference>
<dbReference type="OrthoDB" id="9903264at2"/>
<name>A0A2S3UPT1_9HYPH</name>
<dbReference type="Proteomes" id="UP000236959">
    <property type="component" value="Unassembled WGS sequence"/>
</dbReference>
<accession>A0A2S3UPT1</accession>
<sequence>MQSPETDVTSPGKSGASFPPALFYMLAAGPLLLMIYALEPMLAPPLAAFLAMTALTFRMGRRLFGELARAPGRKN</sequence>
<keyword evidence="1" id="KW-1133">Transmembrane helix</keyword>
<keyword evidence="1" id="KW-0812">Transmembrane</keyword>
<evidence type="ECO:0000256" key="1">
    <source>
        <dbReference type="SAM" id="Phobius"/>
    </source>
</evidence>
<dbReference type="EMBL" id="PPCN01000008">
    <property type="protein sequence ID" value="POF29725.1"/>
    <property type="molecule type" value="Genomic_DNA"/>
</dbReference>
<dbReference type="AlphaFoldDB" id="A0A2S3UPT1"/>
<protein>
    <submittedName>
        <fullName evidence="2">Uncharacterized protein</fullName>
    </submittedName>
</protein>
<keyword evidence="1" id="KW-0472">Membrane</keyword>
<proteinExistence type="predicted"/>
<organism evidence="2 3">
    <name type="scientific">Roseibium marinum</name>
    <dbReference type="NCBI Taxonomy" id="281252"/>
    <lineage>
        <taxon>Bacteria</taxon>
        <taxon>Pseudomonadati</taxon>
        <taxon>Pseudomonadota</taxon>
        <taxon>Alphaproteobacteria</taxon>
        <taxon>Hyphomicrobiales</taxon>
        <taxon>Stappiaceae</taxon>
        <taxon>Roseibium</taxon>
    </lineage>
</organism>
<comment type="caution">
    <text evidence="2">The sequence shown here is derived from an EMBL/GenBank/DDBJ whole genome shotgun (WGS) entry which is preliminary data.</text>
</comment>
<evidence type="ECO:0000313" key="3">
    <source>
        <dbReference type="Proteomes" id="UP000236959"/>
    </source>
</evidence>
<evidence type="ECO:0000313" key="2">
    <source>
        <dbReference type="EMBL" id="POF29725.1"/>
    </source>
</evidence>
<keyword evidence="3" id="KW-1185">Reference proteome</keyword>
<gene>
    <name evidence="2" type="ORF">CLV41_108150</name>
</gene>
<dbReference type="RefSeq" id="WP_146048598.1">
    <property type="nucleotide sequence ID" value="NZ_PPCN01000008.1"/>
</dbReference>
<feature type="transmembrane region" description="Helical" evidence="1">
    <location>
        <begin position="44"/>
        <end position="64"/>
    </location>
</feature>